<proteinExistence type="predicted"/>
<sequence length="148" mass="16293">MTDVEDTHVTLTPVNPDGQQQSSSVSSGFVSNMLNPNQDTGVDDIFRQNTEATSLIDTNVTAIMEPSFTAQINRPPTPHPIIIQTQQQPILTPATTTSSSLQNLPNFASLFGFDYRLKALEDNFSELRQTNQYAEALSSIPSTVDQYQ</sequence>
<protein>
    <submittedName>
        <fullName evidence="2">Uncharacterized protein</fullName>
    </submittedName>
</protein>
<comment type="caution">
    <text evidence="2">The sequence shown here is derived from an EMBL/GenBank/DDBJ whole genome shotgun (WGS) entry which is preliminary data.</text>
</comment>
<gene>
    <name evidence="2" type="ORF">Tco_0770466</name>
</gene>
<name>A0ABQ4ZDC4_9ASTR</name>
<evidence type="ECO:0000256" key="1">
    <source>
        <dbReference type="SAM" id="MobiDB-lite"/>
    </source>
</evidence>
<dbReference type="Proteomes" id="UP001151760">
    <property type="component" value="Unassembled WGS sequence"/>
</dbReference>
<reference evidence="2" key="1">
    <citation type="journal article" date="2022" name="Int. J. Mol. Sci.">
        <title>Draft Genome of Tanacetum Coccineum: Genomic Comparison of Closely Related Tanacetum-Family Plants.</title>
        <authorList>
            <person name="Yamashiro T."/>
            <person name="Shiraishi A."/>
            <person name="Nakayama K."/>
            <person name="Satake H."/>
        </authorList>
    </citation>
    <scope>NUCLEOTIDE SEQUENCE</scope>
</reference>
<organism evidence="2 3">
    <name type="scientific">Tanacetum coccineum</name>
    <dbReference type="NCBI Taxonomy" id="301880"/>
    <lineage>
        <taxon>Eukaryota</taxon>
        <taxon>Viridiplantae</taxon>
        <taxon>Streptophyta</taxon>
        <taxon>Embryophyta</taxon>
        <taxon>Tracheophyta</taxon>
        <taxon>Spermatophyta</taxon>
        <taxon>Magnoliopsida</taxon>
        <taxon>eudicotyledons</taxon>
        <taxon>Gunneridae</taxon>
        <taxon>Pentapetalae</taxon>
        <taxon>asterids</taxon>
        <taxon>campanulids</taxon>
        <taxon>Asterales</taxon>
        <taxon>Asteraceae</taxon>
        <taxon>Asteroideae</taxon>
        <taxon>Anthemideae</taxon>
        <taxon>Anthemidinae</taxon>
        <taxon>Tanacetum</taxon>
    </lineage>
</organism>
<evidence type="ECO:0000313" key="2">
    <source>
        <dbReference type="EMBL" id="GJS87830.1"/>
    </source>
</evidence>
<keyword evidence="3" id="KW-1185">Reference proteome</keyword>
<dbReference type="EMBL" id="BQNB010011228">
    <property type="protein sequence ID" value="GJS87830.1"/>
    <property type="molecule type" value="Genomic_DNA"/>
</dbReference>
<accession>A0ABQ4ZDC4</accession>
<reference evidence="2" key="2">
    <citation type="submission" date="2022-01" db="EMBL/GenBank/DDBJ databases">
        <authorList>
            <person name="Yamashiro T."/>
            <person name="Shiraishi A."/>
            <person name="Satake H."/>
            <person name="Nakayama K."/>
        </authorList>
    </citation>
    <scope>NUCLEOTIDE SEQUENCE</scope>
</reference>
<feature type="region of interest" description="Disordered" evidence="1">
    <location>
        <begin position="1"/>
        <end position="34"/>
    </location>
</feature>
<feature type="compositionally biased region" description="Low complexity" evidence="1">
    <location>
        <begin position="18"/>
        <end position="31"/>
    </location>
</feature>
<evidence type="ECO:0000313" key="3">
    <source>
        <dbReference type="Proteomes" id="UP001151760"/>
    </source>
</evidence>